<dbReference type="EMBL" id="JAAAIN010000573">
    <property type="protein sequence ID" value="KAG0312860.1"/>
    <property type="molecule type" value="Genomic_DNA"/>
</dbReference>
<organism evidence="9 10">
    <name type="scientific">Linnemannia gamsii</name>
    <dbReference type="NCBI Taxonomy" id="64522"/>
    <lineage>
        <taxon>Eukaryota</taxon>
        <taxon>Fungi</taxon>
        <taxon>Fungi incertae sedis</taxon>
        <taxon>Mucoromycota</taxon>
        <taxon>Mortierellomycotina</taxon>
        <taxon>Mortierellomycetes</taxon>
        <taxon>Mortierellales</taxon>
        <taxon>Mortierellaceae</taxon>
        <taxon>Linnemannia</taxon>
    </lineage>
</organism>
<evidence type="ECO:0000256" key="1">
    <source>
        <dbReference type="ARBA" id="ARBA00004123"/>
    </source>
</evidence>
<name>A0A9P6R9W9_9FUNG</name>
<comment type="subcellular location">
    <subcellularLocation>
        <location evidence="1">Nucleus</location>
    </subcellularLocation>
</comment>
<keyword evidence="7" id="KW-0472">Membrane</keyword>
<evidence type="ECO:0000256" key="2">
    <source>
        <dbReference type="ARBA" id="ARBA00005954"/>
    </source>
</evidence>
<evidence type="ECO:0000256" key="5">
    <source>
        <dbReference type="ARBA" id="ARBA00023187"/>
    </source>
</evidence>
<dbReference type="GO" id="GO:0005681">
    <property type="term" value="C:spliceosomal complex"/>
    <property type="evidence" value="ECO:0007669"/>
    <property type="project" value="UniProtKB-KW"/>
</dbReference>
<evidence type="ECO:0000313" key="9">
    <source>
        <dbReference type="EMBL" id="KAG0312860.1"/>
    </source>
</evidence>
<evidence type="ECO:0000313" key="10">
    <source>
        <dbReference type="Proteomes" id="UP000823405"/>
    </source>
</evidence>
<keyword evidence="10" id="KW-1185">Reference proteome</keyword>
<dbReference type="GO" id="GO:0006397">
    <property type="term" value="P:mRNA processing"/>
    <property type="evidence" value="ECO:0007669"/>
    <property type="project" value="UniProtKB-KW"/>
</dbReference>
<sequence>MSYNGIGLSTARGSGTNGYIVRNLSTLKYRQRDFKPTDPYDDELKVRKPNPELVLHEQKRSIEIKCATLQDELEDEGLNETEVEKQVDALRAKLTGLLQQATAAAALAVTQAAEREAAMAAAAQVRAEQQAARTPLLLLFRLFSIAFALSFSVSVISRIRFPLKISFPIPLSLTRPKIHQEAPILLKFPLSFPSSKAGQGDYTFALEIPF</sequence>
<keyword evidence="7" id="KW-0812">Transmembrane</keyword>
<feature type="domain" description="CWF21" evidence="8">
    <location>
        <begin position="54"/>
        <end position="99"/>
    </location>
</feature>
<dbReference type="Proteomes" id="UP000823405">
    <property type="component" value="Unassembled WGS sequence"/>
</dbReference>
<dbReference type="InterPro" id="IPR013170">
    <property type="entry name" value="mRNA_splic_Cwf21_dom"/>
</dbReference>
<dbReference type="GO" id="GO:0008380">
    <property type="term" value="P:RNA splicing"/>
    <property type="evidence" value="ECO:0007669"/>
    <property type="project" value="UniProtKB-KW"/>
</dbReference>
<evidence type="ECO:0000256" key="6">
    <source>
        <dbReference type="ARBA" id="ARBA00023242"/>
    </source>
</evidence>
<keyword evidence="4" id="KW-0747">Spliceosome</keyword>
<proteinExistence type="inferred from homology"/>
<dbReference type="PANTHER" id="PTHR36562">
    <property type="entry name" value="SERINE/ARGININE REPETITIVE MATRIX 2"/>
    <property type="match status" value="1"/>
</dbReference>
<dbReference type="PANTHER" id="PTHR36562:SF5">
    <property type="entry name" value="SERINE_ARGININE REPETITIVE MATRIX 2"/>
    <property type="match status" value="1"/>
</dbReference>
<dbReference type="AlphaFoldDB" id="A0A9P6R9W9"/>
<accession>A0A9P6R9W9</accession>
<evidence type="ECO:0000259" key="8">
    <source>
        <dbReference type="SMART" id="SM01115"/>
    </source>
</evidence>
<dbReference type="Gene3D" id="6.10.140.420">
    <property type="match status" value="1"/>
</dbReference>
<reference evidence="9" key="1">
    <citation type="journal article" date="2020" name="Fungal Divers.">
        <title>Resolving the Mortierellaceae phylogeny through synthesis of multi-gene phylogenetics and phylogenomics.</title>
        <authorList>
            <person name="Vandepol N."/>
            <person name="Liber J."/>
            <person name="Desiro A."/>
            <person name="Na H."/>
            <person name="Kennedy M."/>
            <person name="Barry K."/>
            <person name="Grigoriev I.V."/>
            <person name="Miller A.N."/>
            <person name="O'Donnell K."/>
            <person name="Stajich J.E."/>
            <person name="Bonito G."/>
        </authorList>
    </citation>
    <scope>NUCLEOTIDE SEQUENCE</scope>
    <source>
        <strain evidence="9">NVP60</strain>
    </source>
</reference>
<keyword evidence="5" id="KW-0508">mRNA splicing</keyword>
<evidence type="ECO:0000256" key="7">
    <source>
        <dbReference type="SAM" id="Phobius"/>
    </source>
</evidence>
<dbReference type="OrthoDB" id="10267305at2759"/>
<keyword evidence="6" id="KW-0539">Nucleus</keyword>
<comment type="similarity">
    <text evidence="2">Belongs to the CWC21 family.</text>
</comment>
<dbReference type="CDD" id="cd21372">
    <property type="entry name" value="cwf21_CWC21-like"/>
    <property type="match status" value="1"/>
</dbReference>
<keyword evidence="3" id="KW-0507">mRNA processing</keyword>
<gene>
    <name evidence="9" type="primary">CWC21</name>
    <name evidence="9" type="ORF">BGZ97_010770</name>
</gene>
<comment type="caution">
    <text evidence="9">The sequence shown here is derived from an EMBL/GenBank/DDBJ whole genome shotgun (WGS) entry which is preliminary data.</text>
</comment>
<feature type="transmembrane region" description="Helical" evidence="7">
    <location>
        <begin position="136"/>
        <end position="156"/>
    </location>
</feature>
<protein>
    <submittedName>
        <fullName evidence="9">RNA-splicing factor</fullName>
    </submittedName>
</protein>
<evidence type="ECO:0000256" key="4">
    <source>
        <dbReference type="ARBA" id="ARBA00022728"/>
    </source>
</evidence>
<dbReference type="InterPro" id="IPR051372">
    <property type="entry name" value="CWC21"/>
</dbReference>
<keyword evidence="7" id="KW-1133">Transmembrane helix</keyword>
<evidence type="ECO:0000256" key="3">
    <source>
        <dbReference type="ARBA" id="ARBA00022664"/>
    </source>
</evidence>
<dbReference type="Pfam" id="PF08312">
    <property type="entry name" value="cwf21"/>
    <property type="match status" value="1"/>
</dbReference>
<dbReference type="SMART" id="SM01115">
    <property type="entry name" value="cwf21"/>
    <property type="match status" value="1"/>
</dbReference>